<dbReference type="Proteomes" id="UP000241229">
    <property type="component" value="Unassembled WGS sequence"/>
</dbReference>
<proteinExistence type="predicted"/>
<dbReference type="AlphaFoldDB" id="A0A2P7STH5"/>
<keyword evidence="3" id="KW-1185">Reference proteome</keyword>
<dbReference type="OrthoDB" id="7824623at2"/>
<reference evidence="2 3" key="1">
    <citation type="submission" date="2018-03" db="EMBL/GenBank/DDBJ databases">
        <title>The draft genome of Mesorhizobium sp. 6GN-30.</title>
        <authorList>
            <person name="Liu L."/>
            <person name="Li L."/>
            <person name="Wang T."/>
            <person name="Zhang X."/>
            <person name="Liang L."/>
        </authorList>
    </citation>
    <scope>NUCLEOTIDE SEQUENCE [LARGE SCALE GENOMIC DNA]</scope>
    <source>
        <strain evidence="2 3">6GN30</strain>
    </source>
</reference>
<evidence type="ECO:0008006" key="4">
    <source>
        <dbReference type="Google" id="ProtNLM"/>
    </source>
</evidence>
<dbReference type="EMBL" id="PXYK01000001">
    <property type="protein sequence ID" value="PSJ65788.1"/>
    <property type="molecule type" value="Genomic_DNA"/>
</dbReference>
<evidence type="ECO:0000313" key="2">
    <source>
        <dbReference type="EMBL" id="PSJ65788.1"/>
    </source>
</evidence>
<name>A0A2P7STH5_9HYPH</name>
<protein>
    <recommendedName>
        <fullName evidence="4">DUF945 domain-containing protein</fullName>
    </recommendedName>
</protein>
<sequence length="396" mass="41830">MSIHRHFFSKLALSACILAAAAASVRAQDAAPIAERFKQLMAVQGMDITWSAVSGDASAFSLEGTRLVVAGNPKPFELGKISFEGVSDDNGGYRVGTVSTEPFSGTRDGLTITSSPFKMTGVRLPAPGTTGPLADLLFYEGAELASLDVKAGDKTAFSLQNVTAEISEPAEGKPMGFAGAAEKFTADLTLIEDPRSKAAIEAMGYQTISGDMEIEGSWNPVDGRMGFSQYDVTVNEAGTVGMTFDFGGYTLDFIKTLQELQKKMAAQPEGADNSAQGLAMLGLMQQLTFHSASLRWDDDSLTGKAIDYIAKQQNMKPEDIKNQAKAIAPFLAAQLNNPELSSAITAAVTKYLDDPKSLEVTAEPDAPVPFAQIMAAGAANPTELTKTLSVSVTAND</sequence>
<dbReference type="RefSeq" id="WP_106770330.1">
    <property type="nucleotide sequence ID" value="NZ_PXYK01000001.1"/>
</dbReference>
<evidence type="ECO:0000313" key="3">
    <source>
        <dbReference type="Proteomes" id="UP000241229"/>
    </source>
</evidence>
<gene>
    <name evidence="2" type="ORF">C7I84_01310</name>
</gene>
<keyword evidence="1" id="KW-0732">Signal</keyword>
<organism evidence="2 3">
    <name type="scientific">Kumtagia ephedrae</name>
    <dbReference type="NCBI Taxonomy" id="2116701"/>
    <lineage>
        <taxon>Bacteria</taxon>
        <taxon>Pseudomonadati</taxon>
        <taxon>Pseudomonadota</taxon>
        <taxon>Alphaproteobacteria</taxon>
        <taxon>Hyphomicrobiales</taxon>
        <taxon>Phyllobacteriaceae</taxon>
        <taxon>Kumtagia</taxon>
    </lineage>
</organism>
<feature type="chain" id="PRO_5015156425" description="DUF945 domain-containing protein" evidence="1">
    <location>
        <begin position="28"/>
        <end position="396"/>
    </location>
</feature>
<feature type="signal peptide" evidence="1">
    <location>
        <begin position="1"/>
        <end position="27"/>
    </location>
</feature>
<evidence type="ECO:0000256" key="1">
    <source>
        <dbReference type="SAM" id="SignalP"/>
    </source>
</evidence>
<accession>A0A2P7STH5</accession>
<comment type="caution">
    <text evidence="2">The sequence shown here is derived from an EMBL/GenBank/DDBJ whole genome shotgun (WGS) entry which is preliminary data.</text>
</comment>